<dbReference type="InterPro" id="IPR001789">
    <property type="entry name" value="Sig_transdc_resp-reg_receiver"/>
</dbReference>
<accession>A0A843SLD4</accession>
<dbReference type="CDD" id="cd00082">
    <property type="entry name" value="HisKA"/>
    <property type="match status" value="1"/>
</dbReference>
<feature type="transmembrane region" description="Helical" evidence="7">
    <location>
        <begin position="47"/>
        <end position="70"/>
    </location>
</feature>
<dbReference type="InterPro" id="IPR011006">
    <property type="entry name" value="CheY-like_superfamily"/>
</dbReference>
<evidence type="ECO:0000313" key="11">
    <source>
        <dbReference type="Proteomes" id="UP000444318"/>
    </source>
</evidence>
<comment type="caution">
    <text evidence="10">The sequence shown here is derived from an EMBL/GenBank/DDBJ whole genome shotgun (WGS) entry which is preliminary data.</text>
</comment>
<evidence type="ECO:0000259" key="8">
    <source>
        <dbReference type="PROSITE" id="PS50109"/>
    </source>
</evidence>
<keyword evidence="7" id="KW-0472">Membrane</keyword>
<name>A0A843SLD4_9BURK</name>
<dbReference type="PANTHER" id="PTHR43047:SF9">
    <property type="entry name" value="HISTIDINE KINASE"/>
    <property type="match status" value="1"/>
</dbReference>
<evidence type="ECO:0000256" key="7">
    <source>
        <dbReference type="SAM" id="Phobius"/>
    </source>
</evidence>
<evidence type="ECO:0000256" key="3">
    <source>
        <dbReference type="ARBA" id="ARBA00022553"/>
    </source>
</evidence>
<proteinExistence type="predicted"/>
<dbReference type="Proteomes" id="UP000444318">
    <property type="component" value="Unassembled WGS sequence"/>
</dbReference>
<dbReference type="InterPro" id="IPR004358">
    <property type="entry name" value="Sig_transdc_His_kin-like_C"/>
</dbReference>
<keyword evidence="7" id="KW-1133">Transmembrane helix</keyword>
<dbReference type="Pfam" id="PF00512">
    <property type="entry name" value="HisKA"/>
    <property type="match status" value="1"/>
</dbReference>
<dbReference type="InterPro" id="IPR005467">
    <property type="entry name" value="His_kinase_dom"/>
</dbReference>
<dbReference type="SMART" id="SM00388">
    <property type="entry name" value="HisKA"/>
    <property type="match status" value="1"/>
</dbReference>
<sequence>MCRRCWRCSAWSAAPRPPSPPASEAWLASRPAPDTERLIRAEQARLLMGNMGSSLLPAIAVALLLVYVLATPDNTLALRLWCASVIVSKVFASWDARRLLRAPILPEHAGRLTRRLIVLNAIDGAAWGALAFAGLDPSSAANSILVVAVLAGIVGNSMSLLSPVLPVFAVFCVFELGALALKTWTLGDLAFQALSLAVLIYLSSLLSQGRNSSRAARAAIQLRFDNIELIDQLRVETDKAQQALHAAEQANLAKSKFLAAASHDLRQPIHAQGLFLEVLGRSALTPAQREVLASARSASEASAGMLHTLLDFSRIEAGVVEAHIVPFRLQPLLAKIESELAPQADSQGLVYRTHDSELVLQSDPALVELILRNLVSNAVRYTERGGILVGCRRRAGGAVVEVWDTGIGIAAAQQQEIFQEFHQLGNPERDRQKGLGLGLSIARGLARILDAPLTLSSQPGRGSVFRLALPLATLSAPAAAVAAPPPAPLRPLAMRVLLVDDDAIVCASMQRLLQAWGCECQVADGIEQALALAPALRPELIISDYRLRGQQTGAEAIAALREQAGVTLPALLITGDTAPARLREARNSGVPLLHKPVAPAQLYQVLVDIEGSHYGDGGRLERVKGIEPSS</sequence>
<evidence type="ECO:0000256" key="4">
    <source>
        <dbReference type="ARBA" id="ARBA00022679"/>
    </source>
</evidence>
<feature type="domain" description="Histidine kinase" evidence="8">
    <location>
        <begin position="260"/>
        <end position="473"/>
    </location>
</feature>
<dbReference type="SMART" id="SM00387">
    <property type="entry name" value="HATPase_c"/>
    <property type="match status" value="1"/>
</dbReference>
<dbReference type="Gene3D" id="3.40.50.2300">
    <property type="match status" value="1"/>
</dbReference>
<reference evidence="10 11" key="1">
    <citation type="submission" date="2019-10" db="EMBL/GenBank/DDBJ databases">
        <title>Two novel species isolated from a subtropical stream in China.</title>
        <authorList>
            <person name="Lu H."/>
        </authorList>
    </citation>
    <scope>NUCLEOTIDE SEQUENCE [LARGE SCALE GENOMIC DNA]</scope>
    <source>
        <strain evidence="10 11">FT103W</strain>
    </source>
</reference>
<dbReference type="PANTHER" id="PTHR43047">
    <property type="entry name" value="TWO-COMPONENT HISTIDINE PROTEIN KINASE"/>
    <property type="match status" value="1"/>
</dbReference>
<gene>
    <name evidence="10" type="ORF">GEV01_26080</name>
</gene>
<evidence type="ECO:0000256" key="1">
    <source>
        <dbReference type="ARBA" id="ARBA00000085"/>
    </source>
</evidence>
<keyword evidence="7" id="KW-0812">Transmembrane</keyword>
<dbReference type="Pfam" id="PF02518">
    <property type="entry name" value="HATPase_c"/>
    <property type="match status" value="1"/>
</dbReference>
<dbReference type="GO" id="GO:0000155">
    <property type="term" value="F:phosphorelay sensor kinase activity"/>
    <property type="evidence" value="ECO:0007669"/>
    <property type="project" value="InterPro"/>
</dbReference>
<dbReference type="SUPFAM" id="SSF55874">
    <property type="entry name" value="ATPase domain of HSP90 chaperone/DNA topoisomerase II/histidine kinase"/>
    <property type="match status" value="1"/>
</dbReference>
<dbReference type="InterPro" id="IPR003661">
    <property type="entry name" value="HisK_dim/P_dom"/>
</dbReference>
<keyword evidence="5" id="KW-0418">Kinase</keyword>
<evidence type="ECO:0000259" key="9">
    <source>
        <dbReference type="PROSITE" id="PS50110"/>
    </source>
</evidence>
<evidence type="ECO:0000256" key="5">
    <source>
        <dbReference type="ARBA" id="ARBA00022777"/>
    </source>
</evidence>
<comment type="catalytic activity">
    <reaction evidence="1">
        <text>ATP + protein L-histidine = ADP + protein N-phospho-L-histidine.</text>
        <dbReference type="EC" id="2.7.13.3"/>
    </reaction>
</comment>
<dbReference type="EC" id="2.7.13.3" evidence="2"/>
<feature type="modified residue" description="4-aspartylphosphate" evidence="6">
    <location>
        <position position="544"/>
    </location>
</feature>
<dbReference type="InterPro" id="IPR036890">
    <property type="entry name" value="HATPase_C_sf"/>
</dbReference>
<dbReference type="FunFam" id="3.30.565.10:FF:000049">
    <property type="entry name" value="Two-component sensor histidine kinase"/>
    <property type="match status" value="1"/>
</dbReference>
<dbReference type="AlphaFoldDB" id="A0A843SLD4"/>
<dbReference type="PROSITE" id="PS50110">
    <property type="entry name" value="RESPONSE_REGULATORY"/>
    <property type="match status" value="1"/>
</dbReference>
<organism evidence="10 11">
    <name type="scientific">Rugamonas rivuli</name>
    <dbReference type="NCBI Taxonomy" id="2743358"/>
    <lineage>
        <taxon>Bacteria</taxon>
        <taxon>Pseudomonadati</taxon>
        <taxon>Pseudomonadota</taxon>
        <taxon>Betaproteobacteria</taxon>
        <taxon>Burkholderiales</taxon>
        <taxon>Oxalobacteraceae</taxon>
        <taxon>Telluria group</taxon>
        <taxon>Rugamonas</taxon>
    </lineage>
</organism>
<dbReference type="Gene3D" id="3.30.565.10">
    <property type="entry name" value="Histidine kinase-like ATPase, C-terminal domain"/>
    <property type="match status" value="1"/>
</dbReference>
<evidence type="ECO:0000256" key="6">
    <source>
        <dbReference type="PROSITE-ProRule" id="PRU00169"/>
    </source>
</evidence>
<dbReference type="Gene3D" id="1.10.287.130">
    <property type="match status" value="1"/>
</dbReference>
<dbReference type="CDD" id="cd00156">
    <property type="entry name" value="REC"/>
    <property type="match status" value="1"/>
</dbReference>
<evidence type="ECO:0000256" key="2">
    <source>
        <dbReference type="ARBA" id="ARBA00012438"/>
    </source>
</evidence>
<dbReference type="EMBL" id="WHUF01000008">
    <property type="protein sequence ID" value="MQA22993.1"/>
    <property type="molecule type" value="Genomic_DNA"/>
</dbReference>
<dbReference type="InterPro" id="IPR036097">
    <property type="entry name" value="HisK_dim/P_sf"/>
</dbReference>
<dbReference type="InterPro" id="IPR003594">
    <property type="entry name" value="HATPase_dom"/>
</dbReference>
<dbReference type="SMART" id="SM00448">
    <property type="entry name" value="REC"/>
    <property type="match status" value="1"/>
</dbReference>
<keyword evidence="4" id="KW-0808">Transferase</keyword>
<protein>
    <recommendedName>
        <fullName evidence="2">histidine kinase</fullName>
        <ecNumber evidence="2">2.7.13.3</ecNumber>
    </recommendedName>
</protein>
<keyword evidence="11" id="KW-1185">Reference proteome</keyword>
<dbReference type="SUPFAM" id="SSF52172">
    <property type="entry name" value="CheY-like"/>
    <property type="match status" value="1"/>
</dbReference>
<dbReference type="SUPFAM" id="SSF47384">
    <property type="entry name" value="Homodimeric domain of signal transducing histidine kinase"/>
    <property type="match status" value="1"/>
</dbReference>
<feature type="transmembrane region" description="Helical" evidence="7">
    <location>
        <begin position="164"/>
        <end position="183"/>
    </location>
</feature>
<feature type="domain" description="Response regulatory" evidence="9">
    <location>
        <begin position="495"/>
        <end position="610"/>
    </location>
</feature>
<evidence type="ECO:0000313" key="10">
    <source>
        <dbReference type="EMBL" id="MQA22993.1"/>
    </source>
</evidence>
<dbReference type="PROSITE" id="PS50109">
    <property type="entry name" value="HIS_KIN"/>
    <property type="match status" value="1"/>
</dbReference>
<dbReference type="Pfam" id="PF00072">
    <property type="entry name" value="Response_reg"/>
    <property type="match status" value="1"/>
</dbReference>
<dbReference type="GO" id="GO:0005886">
    <property type="term" value="C:plasma membrane"/>
    <property type="evidence" value="ECO:0007669"/>
    <property type="project" value="TreeGrafter"/>
</dbReference>
<dbReference type="GO" id="GO:0009927">
    <property type="term" value="F:histidine phosphotransfer kinase activity"/>
    <property type="evidence" value="ECO:0007669"/>
    <property type="project" value="TreeGrafter"/>
</dbReference>
<feature type="transmembrane region" description="Helical" evidence="7">
    <location>
        <begin position="140"/>
        <end position="157"/>
    </location>
</feature>
<keyword evidence="3 6" id="KW-0597">Phosphoprotein</keyword>
<dbReference type="PRINTS" id="PR00344">
    <property type="entry name" value="BCTRLSENSOR"/>
</dbReference>